<dbReference type="GO" id="GO:0016887">
    <property type="term" value="F:ATP hydrolysis activity"/>
    <property type="evidence" value="ECO:0007669"/>
    <property type="project" value="InterPro"/>
</dbReference>
<dbReference type="GO" id="GO:0005524">
    <property type="term" value="F:ATP binding"/>
    <property type="evidence" value="ECO:0007669"/>
    <property type="project" value="UniProtKB-KW"/>
</dbReference>
<dbReference type="PANTHER" id="PTHR42711">
    <property type="entry name" value="ABC TRANSPORTER ATP-BINDING PROTEIN"/>
    <property type="match status" value="1"/>
</dbReference>
<dbReference type="SUPFAM" id="SSF52540">
    <property type="entry name" value="P-loop containing nucleoside triphosphate hydrolases"/>
    <property type="match status" value="1"/>
</dbReference>
<keyword evidence="3" id="KW-0547">Nucleotide-binding</keyword>
<dbReference type="RefSeq" id="WP_286137137.1">
    <property type="nucleotide sequence ID" value="NZ_BRPL01000004.1"/>
</dbReference>
<reference evidence="6" key="2">
    <citation type="journal article" date="2023" name="PLoS ONE">
        <title>Philodulcilactobacillus myokoensis gen. nov., sp. nov., a fructophilic, acidophilic, and agar-phobic lactic acid bacterium isolated from fermented vegetable extracts.</title>
        <authorList>
            <person name="Kouya T."/>
            <person name="Ishiyama Y."/>
            <person name="Ohashi S."/>
            <person name="Kumakubo R."/>
            <person name="Yamazaki T."/>
            <person name="Otaki T."/>
        </authorList>
    </citation>
    <scope>NUCLEOTIDE SEQUENCE</scope>
    <source>
        <strain evidence="6">WR16-4</strain>
    </source>
</reference>
<feature type="domain" description="ABC transporter" evidence="5">
    <location>
        <begin position="4"/>
        <end position="229"/>
    </location>
</feature>
<dbReference type="PROSITE" id="PS50893">
    <property type="entry name" value="ABC_TRANSPORTER_2"/>
    <property type="match status" value="1"/>
</dbReference>
<keyword evidence="2" id="KW-0813">Transport</keyword>
<evidence type="ECO:0000256" key="4">
    <source>
        <dbReference type="ARBA" id="ARBA00022840"/>
    </source>
</evidence>
<dbReference type="Proteomes" id="UP001144204">
    <property type="component" value="Unassembled WGS sequence"/>
</dbReference>
<dbReference type="InterPro" id="IPR003593">
    <property type="entry name" value="AAA+_ATPase"/>
</dbReference>
<dbReference type="InterPro" id="IPR050763">
    <property type="entry name" value="ABC_transporter_ATP-binding"/>
</dbReference>
<evidence type="ECO:0000256" key="1">
    <source>
        <dbReference type="ARBA" id="ARBA00005417"/>
    </source>
</evidence>
<dbReference type="Pfam" id="PF00005">
    <property type="entry name" value="ABC_tran"/>
    <property type="match status" value="1"/>
</dbReference>
<name>A0A9W6EUW1_9LACO</name>
<evidence type="ECO:0000256" key="3">
    <source>
        <dbReference type="ARBA" id="ARBA00022741"/>
    </source>
</evidence>
<comment type="similarity">
    <text evidence="1">Belongs to the ABC transporter superfamily.</text>
</comment>
<organism evidence="6 7">
    <name type="scientific">Philodulcilactobacillus myokoensis</name>
    <dbReference type="NCBI Taxonomy" id="2929573"/>
    <lineage>
        <taxon>Bacteria</taxon>
        <taxon>Bacillati</taxon>
        <taxon>Bacillota</taxon>
        <taxon>Bacilli</taxon>
        <taxon>Lactobacillales</taxon>
        <taxon>Lactobacillaceae</taxon>
        <taxon>Philodulcilactobacillus</taxon>
    </lineage>
</organism>
<evidence type="ECO:0000313" key="6">
    <source>
        <dbReference type="EMBL" id="GLB47604.1"/>
    </source>
</evidence>
<proteinExistence type="inferred from homology"/>
<accession>A0A9W6EUW1</accession>
<keyword evidence="4 6" id="KW-0067">ATP-binding</keyword>
<dbReference type="AlphaFoldDB" id="A0A9W6EUW1"/>
<dbReference type="PANTHER" id="PTHR42711:SF5">
    <property type="entry name" value="ABC TRANSPORTER ATP-BINDING PROTEIN NATA"/>
    <property type="match status" value="1"/>
</dbReference>
<reference evidence="6" key="1">
    <citation type="submission" date="2022-07" db="EMBL/GenBank/DDBJ databases">
        <authorList>
            <person name="Kouya T."/>
            <person name="Ishiyama Y."/>
        </authorList>
    </citation>
    <scope>NUCLEOTIDE SEQUENCE</scope>
    <source>
        <strain evidence="6">WR16-4</strain>
    </source>
</reference>
<dbReference type="Gene3D" id="3.40.50.300">
    <property type="entry name" value="P-loop containing nucleotide triphosphate hydrolases"/>
    <property type="match status" value="1"/>
</dbReference>
<dbReference type="InterPro" id="IPR003439">
    <property type="entry name" value="ABC_transporter-like_ATP-bd"/>
</dbReference>
<evidence type="ECO:0000313" key="7">
    <source>
        <dbReference type="Proteomes" id="UP001144204"/>
    </source>
</evidence>
<dbReference type="EMBL" id="BRPL01000004">
    <property type="protein sequence ID" value="GLB47604.1"/>
    <property type="molecule type" value="Genomic_DNA"/>
</dbReference>
<keyword evidence="7" id="KW-1185">Reference proteome</keyword>
<protein>
    <submittedName>
        <fullName evidence="6">ABC transporter ATP-binding protein</fullName>
    </submittedName>
</protein>
<sequence length="296" mass="33504">MKILTVNNLTQTYKNKVAVNHINLSINKGDLVSFLGPNGAGKSTTMRMLTGLTKPASGKISLLGLHPGNRKYRHEIGITFQSSVLDGELTVKQNLKSRLGMYRNIDLNFVQHLIHKFNIKSIMNQKYKTLSGGQKRRVDITRSLINKPQVLFLDEPSTGLDIQTRRVIWNVLKDLRREYQLTIILTTHYLEETDHADYVYIMNKGSIIANDTVDNLKHKYAGYVLNVIVDNVKATKSLIGNENRVSVHGNKMKIVVTSMQAGLQIIDNIKTHIKDLEYHHGNMNDIFLALTGKDIK</sequence>
<dbReference type="InterPro" id="IPR027417">
    <property type="entry name" value="P-loop_NTPase"/>
</dbReference>
<evidence type="ECO:0000256" key="2">
    <source>
        <dbReference type="ARBA" id="ARBA00022448"/>
    </source>
</evidence>
<dbReference type="SMART" id="SM00382">
    <property type="entry name" value="AAA"/>
    <property type="match status" value="1"/>
</dbReference>
<comment type="caution">
    <text evidence="6">The sequence shown here is derived from an EMBL/GenBank/DDBJ whole genome shotgun (WGS) entry which is preliminary data.</text>
</comment>
<gene>
    <name evidence="6" type="ORF">WR164_15830</name>
</gene>
<evidence type="ECO:0000259" key="5">
    <source>
        <dbReference type="PROSITE" id="PS50893"/>
    </source>
</evidence>